<dbReference type="GO" id="GO:0006952">
    <property type="term" value="P:defense response"/>
    <property type="evidence" value="ECO:0007669"/>
    <property type="project" value="UniProtKB-KW"/>
</dbReference>
<feature type="domain" description="Disease resistance R13L4/SHOC-2-like LRR" evidence="8">
    <location>
        <begin position="563"/>
        <end position="858"/>
    </location>
</feature>
<evidence type="ECO:0000256" key="4">
    <source>
        <dbReference type="ARBA" id="ARBA00022840"/>
    </source>
</evidence>
<keyword evidence="3" id="KW-0611">Plant defense</keyword>
<feature type="domain" description="NB-ARC" evidence="5">
    <location>
        <begin position="172"/>
        <end position="343"/>
    </location>
</feature>
<dbReference type="Gene3D" id="1.10.10.10">
    <property type="entry name" value="Winged helix-like DNA-binding domain superfamily/Winged helix DNA-binding domain"/>
    <property type="match status" value="1"/>
</dbReference>
<protein>
    <submittedName>
        <fullName evidence="10">Disease resistance protein RGA3</fullName>
    </submittedName>
</protein>
<dbReference type="FunFam" id="3.40.50.300:FF:001091">
    <property type="entry name" value="Probable disease resistance protein At1g61300"/>
    <property type="match status" value="1"/>
</dbReference>
<evidence type="ECO:0000259" key="6">
    <source>
        <dbReference type="Pfam" id="PF18052"/>
    </source>
</evidence>
<keyword evidence="2" id="KW-0547">Nucleotide-binding</keyword>
<dbReference type="PRINTS" id="PR00364">
    <property type="entry name" value="DISEASERSIST"/>
</dbReference>
<dbReference type="KEGG" id="dzi:111279419"/>
<dbReference type="AlphaFoldDB" id="A0A6P5X368"/>
<dbReference type="FunFam" id="1.10.10.10:FF:000322">
    <property type="entry name" value="Probable disease resistance protein At1g63360"/>
    <property type="match status" value="1"/>
</dbReference>
<dbReference type="Gene3D" id="1.20.5.4130">
    <property type="match status" value="1"/>
</dbReference>
<dbReference type="InterPro" id="IPR032675">
    <property type="entry name" value="LRR_dom_sf"/>
</dbReference>
<feature type="domain" description="Disease resistance protein winged helix" evidence="7">
    <location>
        <begin position="428"/>
        <end position="499"/>
    </location>
</feature>
<dbReference type="Gene3D" id="3.80.10.10">
    <property type="entry name" value="Ribonuclease Inhibitor"/>
    <property type="match status" value="2"/>
</dbReference>
<dbReference type="Gene3D" id="3.40.50.300">
    <property type="entry name" value="P-loop containing nucleotide triphosphate hydrolases"/>
    <property type="match status" value="1"/>
</dbReference>
<dbReference type="Pfam" id="PF18052">
    <property type="entry name" value="Rx_N"/>
    <property type="match status" value="1"/>
</dbReference>
<sequence length="975" mass="111575">MAEGVLFDLAGQLLGALASLAYQELGLAWGVKAEISKLNHTVSLIKGVLRDAEEQQRNNNHEVTEWLSQLKDVPYDVDDLLDDFSTEALRRKIMSGNEMVKEVRIFFSKSNQLAYSLKMGHRVKAIRERLDQIATDRAKFDFTDRPIESLVELRERDHTYSFVRAEEIIGRDDDKKKIVEQLLQSEPEENVSLVPIIGIGGLGKTTLAKMVFNDENVGKHFQLKIWVCVSEKFEIKVIVEKIIEAATGRKPENEMETLQNILRENINGKKYLLVLDDVWNEDREKWLNLRNLLLDGARGSWIVITTRSMRVAEITGTVSPHELEGLSKGQSWSLLKQMAFKEQSHESNRSDFEAIGMEIVEKCKGVPLALRAIGSVLFNRTEAEWLKVKNNVVKYITRPESGIMPILKLSYDHLPTYLRQCFAYCSLIPKDAEFEVEYLIMDWMAQGFIQPLSGDEDLEDVGHEYFMDLLWRSFFQVAEEDDSGNVKRFTMHDLMHDLACSVAGTEYCIASLEAENADGRTRHVLFEDELDASWKIPSTLLKSNRLRTIFLPDGTLNQSICNSLISNFRYLRSLNLSLGIERLPDSIGELQHLRALYLHRNYFLKKLPGSLSRLQNLQTLRLSGCYALEKLPRKTTRLVSLKYLYIDRCHRLAYMPRGLGQLTCLRKLNQFVVGKRGKEVGELRELNGLNNLKGKIDISSLQNAIPEPGSSYLKEKLNLKYLILSWDRVDDVRNEKHEMVFEGLQPHPNLERLEVYGYPGSKIDGFKVLENVSEIEMQKEYSSKSTKFFPSLEKLQLLSCPNLKGWWRGDGNEAANAQLPCFPCLSDLTIRWCPNLTSMPLFPSVRELDLKETSWKQLQETIKLKMTTSEEPSSSSFSSLFPPFSKLTKMWLVDIEELDSLTEEFLQNLTSLRSLYITSCSNLTSMPKGMRFLTSLQVLSISGSPQLPERCQRDIGVDWPNIAHIGMIRIDGRVI</sequence>
<dbReference type="OrthoDB" id="5279713at2759"/>
<dbReference type="PANTHER" id="PTHR36766:SF38">
    <property type="entry name" value="DISEASE RESISTANCE PROTEIN RGA3"/>
    <property type="match status" value="1"/>
</dbReference>
<dbReference type="Pfam" id="PF23598">
    <property type="entry name" value="LRR_14"/>
    <property type="match status" value="1"/>
</dbReference>
<dbReference type="GeneID" id="111279419"/>
<keyword evidence="4" id="KW-0067">ATP-binding</keyword>
<evidence type="ECO:0000313" key="10">
    <source>
        <dbReference type="RefSeq" id="XP_022722137.1"/>
    </source>
</evidence>
<dbReference type="InterPro" id="IPR041118">
    <property type="entry name" value="Rx_N"/>
</dbReference>
<evidence type="ECO:0000313" key="9">
    <source>
        <dbReference type="Proteomes" id="UP000515121"/>
    </source>
</evidence>
<evidence type="ECO:0000259" key="7">
    <source>
        <dbReference type="Pfam" id="PF23559"/>
    </source>
</evidence>
<dbReference type="GO" id="GO:0005524">
    <property type="term" value="F:ATP binding"/>
    <property type="evidence" value="ECO:0007669"/>
    <property type="project" value="UniProtKB-KW"/>
</dbReference>
<dbReference type="InterPro" id="IPR055414">
    <property type="entry name" value="LRR_R13L4/SHOC2-like"/>
</dbReference>
<keyword evidence="9" id="KW-1185">Reference proteome</keyword>
<dbReference type="SUPFAM" id="SSF52058">
    <property type="entry name" value="L domain-like"/>
    <property type="match status" value="1"/>
</dbReference>
<dbReference type="InterPro" id="IPR058922">
    <property type="entry name" value="WHD_DRP"/>
</dbReference>
<evidence type="ECO:0000259" key="5">
    <source>
        <dbReference type="Pfam" id="PF00931"/>
    </source>
</evidence>
<evidence type="ECO:0000256" key="1">
    <source>
        <dbReference type="ARBA" id="ARBA00022737"/>
    </source>
</evidence>
<dbReference type="InterPro" id="IPR002182">
    <property type="entry name" value="NB-ARC"/>
</dbReference>
<dbReference type="InterPro" id="IPR036388">
    <property type="entry name" value="WH-like_DNA-bd_sf"/>
</dbReference>
<organism evidence="9 10">
    <name type="scientific">Durio zibethinus</name>
    <name type="common">Durian</name>
    <dbReference type="NCBI Taxonomy" id="66656"/>
    <lineage>
        <taxon>Eukaryota</taxon>
        <taxon>Viridiplantae</taxon>
        <taxon>Streptophyta</taxon>
        <taxon>Embryophyta</taxon>
        <taxon>Tracheophyta</taxon>
        <taxon>Spermatophyta</taxon>
        <taxon>Magnoliopsida</taxon>
        <taxon>eudicotyledons</taxon>
        <taxon>Gunneridae</taxon>
        <taxon>Pentapetalae</taxon>
        <taxon>rosids</taxon>
        <taxon>malvids</taxon>
        <taxon>Malvales</taxon>
        <taxon>Malvaceae</taxon>
        <taxon>Helicteroideae</taxon>
        <taxon>Durio</taxon>
    </lineage>
</organism>
<dbReference type="Proteomes" id="UP000515121">
    <property type="component" value="Unplaced"/>
</dbReference>
<dbReference type="GO" id="GO:0051707">
    <property type="term" value="P:response to other organism"/>
    <property type="evidence" value="ECO:0007669"/>
    <property type="project" value="UniProtKB-ARBA"/>
</dbReference>
<dbReference type="RefSeq" id="XP_022722137.1">
    <property type="nucleotide sequence ID" value="XM_022866402.1"/>
</dbReference>
<name>A0A6P5X368_DURZI</name>
<dbReference type="Gene3D" id="1.10.8.430">
    <property type="entry name" value="Helical domain of apoptotic protease-activating factors"/>
    <property type="match status" value="1"/>
</dbReference>
<dbReference type="InterPro" id="IPR042197">
    <property type="entry name" value="Apaf_helical"/>
</dbReference>
<accession>A0A6P5X368</accession>
<dbReference type="InterPro" id="IPR027417">
    <property type="entry name" value="P-loop_NTPase"/>
</dbReference>
<dbReference type="Pfam" id="PF00931">
    <property type="entry name" value="NB-ARC"/>
    <property type="match status" value="1"/>
</dbReference>
<dbReference type="PANTHER" id="PTHR36766">
    <property type="entry name" value="PLANT BROAD-SPECTRUM MILDEW RESISTANCE PROTEIN RPW8"/>
    <property type="match status" value="1"/>
</dbReference>
<evidence type="ECO:0000259" key="8">
    <source>
        <dbReference type="Pfam" id="PF23598"/>
    </source>
</evidence>
<gene>
    <name evidence="10" type="primary">LOC111279419</name>
</gene>
<proteinExistence type="predicted"/>
<keyword evidence="1" id="KW-0677">Repeat</keyword>
<feature type="domain" description="Disease resistance N-terminal" evidence="6">
    <location>
        <begin position="12"/>
        <end position="98"/>
    </location>
</feature>
<evidence type="ECO:0000256" key="2">
    <source>
        <dbReference type="ARBA" id="ARBA00022741"/>
    </source>
</evidence>
<dbReference type="SUPFAM" id="SSF52540">
    <property type="entry name" value="P-loop containing nucleoside triphosphate hydrolases"/>
    <property type="match status" value="1"/>
</dbReference>
<dbReference type="GO" id="GO:0043531">
    <property type="term" value="F:ADP binding"/>
    <property type="evidence" value="ECO:0007669"/>
    <property type="project" value="InterPro"/>
</dbReference>
<reference evidence="10" key="1">
    <citation type="submission" date="2025-08" db="UniProtKB">
        <authorList>
            <consortium name="RefSeq"/>
        </authorList>
    </citation>
    <scope>IDENTIFICATION</scope>
    <source>
        <tissue evidence="10">Fruit stalk</tissue>
    </source>
</reference>
<dbReference type="Pfam" id="PF23559">
    <property type="entry name" value="WHD_DRP"/>
    <property type="match status" value="1"/>
</dbReference>
<evidence type="ECO:0000256" key="3">
    <source>
        <dbReference type="ARBA" id="ARBA00022821"/>
    </source>
</evidence>